<dbReference type="SMART" id="SM00345">
    <property type="entry name" value="HTH_GNTR"/>
    <property type="match status" value="1"/>
</dbReference>
<dbReference type="SMART" id="SM00895">
    <property type="entry name" value="FCD"/>
    <property type="match status" value="1"/>
</dbReference>
<sequence>MIAADAGDVLSGLPALPRRSSTAEYAADELRRQIADGKLPPGTKLREESVSEAFGISRNTVREAFRLLAHEQLVEHELHRGVHVRTLSAADVRDLYATRRLVQPLGVDTVIADPARLSALRERVDTAVAAAARGDWHAVGTADIDFHRVLVAGCRSTHIVAMFERVLAELRLAFLQLPDRRELHLPYVERNRRIAELLSAGDRAGALSELRDYLDTAERHILGVLTAESAG</sequence>
<dbReference type="InterPro" id="IPR011711">
    <property type="entry name" value="GntR_C"/>
</dbReference>
<keyword evidence="1" id="KW-0805">Transcription regulation</keyword>
<evidence type="ECO:0000313" key="6">
    <source>
        <dbReference type="Proteomes" id="UP001165283"/>
    </source>
</evidence>
<keyword evidence="3" id="KW-0804">Transcription</keyword>
<proteinExistence type="predicted"/>
<dbReference type="PANTHER" id="PTHR43537">
    <property type="entry name" value="TRANSCRIPTIONAL REGULATOR, GNTR FAMILY"/>
    <property type="match status" value="1"/>
</dbReference>
<dbReference type="PROSITE" id="PS50949">
    <property type="entry name" value="HTH_GNTR"/>
    <property type="match status" value="1"/>
</dbReference>
<dbReference type="InterPro" id="IPR000524">
    <property type="entry name" value="Tscrpt_reg_HTH_GntR"/>
</dbReference>
<evidence type="ECO:0000256" key="1">
    <source>
        <dbReference type="ARBA" id="ARBA00023015"/>
    </source>
</evidence>
<feature type="domain" description="HTH gntR-type" evidence="4">
    <location>
        <begin position="20"/>
        <end position="87"/>
    </location>
</feature>
<keyword evidence="6" id="KW-1185">Reference proteome</keyword>
<evidence type="ECO:0000256" key="3">
    <source>
        <dbReference type="ARBA" id="ARBA00023163"/>
    </source>
</evidence>
<dbReference type="Pfam" id="PF00392">
    <property type="entry name" value="GntR"/>
    <property type="match status" value="1"/>
</dbReference>
<organism evidence="5 6">
    <name type="scientific">Pseudonocardia humida</name>
    <dbReference type="NCBI Taxonomy" id="2800819"/>
    <lineage>
        <taxon>Bacteria</taxon>
        <taxon>Bacillati</taxon>
        <taxon>Actinomycetota</taxon>
        <taxon>Actinomycetes</taxon>
        <taxon>Pseudonocardiales</taxon>
        <taxon>Pseudonocardiaceae</taxon>
        <taxon>Pseudonocardia</taxon>
    </lineage>
</organism>
<dbReference type="PANTHER" id="PTHR43537:SF45">
    <property type="entry name" value="GNTR FAMILY REGULATORY PROTEIN"/>
    <property type="match status" value="1"/>
</dbReference>
<dbReference type="Gene3D" id="1.20.120.530">
    <property type="entry name" value="GntR ligand-binding domain-like"/>
    <property type="match status" value="1"/>
</dbReference>
<accession>A0ABT0ZUC8</accession>
<evidence type="ECO:0000313" key="5">
    <source>
        <dbReference type="EMBL" id="MCO1654341.1"/>
    </source>
</evidence>
<dbReference type="InterPro" id="IPR008920">
    <property type="entry name" value="TF_FadR/GntR_C"/>
</dbReference>
<evidence type="ECO:0000259" key="4">
    <source>
        <dbReference type="PROSITE" id="PS50949"/>
    </source>
</evidence>
<evidence type="ECO:0000256" key="2">
    <source>
        <dbReference type="ARBA" id="ARBA00023125"/>
    </source>
</evidence>
<dbReference type="SUPFAM" id="SSF46785">
    <property type="entry name" value="Winged helix' DNA-binding domain"/>
    <property type="match status" value="1"/>
</dbReference>
<name>A0ABT0ZUC8_9PSEU</name>
<dbReference type="RefSeq" id="WP_252435957.1">
    <property type="nucleotide sequence ID" value="NZ_JAGSOV010000010.1"/>
</dbReference>
<dbReference type="InterPro" id="IPR036390">
    <property type="entry name" value="WH_DNA-bd_sf"/>
</dbReference>
<keyword evidence="2" id="KW-0238">DNA-binding</keyword>
<dbReference type="InterPro" id="IPR036388">
    <property type="entry name" value="WH-like_DNA-bd_sf"/>
</dbReference>
<dbReference type="Proteomes" id="UP001165283">
    <property type="component" value="Unassembled WGS sequence"/>
</dbReference>
<dbReference type="Pfam" id="PF07729">
    <property type="entry name" value="FCD"/>
    <property type="match status" value="1"/>
</dbReference>
<dbReference type="Gene3D" id="1.10.10.10">
    <property type="entry name" value="Winged helix-like DNA-binding domain superfamily/Winged helix DNA-binding domain"/>
    <property type="match status" value="1"/>
</dbReference>
<protein>
    <submittedName>
        <fullName evidence="5">GntR family transcriptional regulator</fullName>
    </submittedName>
</protein>
<dbReference type="CDD" id="cd07377">
    <property type="entry name" value="WHTH_GntR"/>
    <property type="match status" value="1"/>
</dbReference>
<reference evidence="5" key="1">
    <citation type="submission" date="2021-04" db="EMBL/GenBank/DDBJ databases">
        <title>Pseudonocardia sp. nov., isolated from sandy soil of mangrove forest.</title>
        <authorList>
            <person name="Zan Z."/>
            <person name="Huang R."/>
            <person name="Liu W."/>
        </authorList>
    </citation>
    <scope>NUCLEOTIDE SEQUENCE</scope>
    <source>
        <strain evidence="5">S2-4</strain>
    </source>
</reference>
<dbReference type="EMBL" id="JAGSOV010000010">
    <property type="protein sequence ID" value="MCO1654341.1"/>
    <property type="molecule type" value="Genomic_DNA"/>
</dbReference>
<gene>
    <name evidence="5" type="ORF">KDL28_04665</name>
</gene>
<comment type="caution">
    <text evidence="5">The sequence shown here is derived from an EMBL/GenBank/DDBJ whole genome shotgun (WGS) entry which is preliminary data.</text>
</comment>
<dbReference type="SUPFAM" id="SSF48008">
    <property type="entry name" value="GntR ligand-binding domain-like"/>
    <property type="match status" value="1"/>
</dbReference>